<evidence type="ECO:0000313" key="1">
    <source>
        <dbReference type="EMBL" id="GAA56394.1"/>
    </source>
</evidence>
<organism evidence="1 2">
    <name type="scientific">Clonorchis sinensis</name>
    <name type="common">Chinese liver fluke</name>
    <dbReference type="NCBI Taxonomy" id="79923"/>
    <lineage>
        <taxon>Eukaryota</taxon>
        <taxon>Metazoa</taxon>
        <taxon>Spiralia</taxon>
        <taxon>Lophotrochozoa</taxon>
        <taxon>Platyhelminthes</taxon>
        <taxon>Trematoda</taxon>
        <taxon>Digenea</taxon>
        <taxon>Opisthorchiida</taxon>
        <taxon>Opisthorchiata</taxon>
        <taxon>Opisthorchiidae</taxon>
        <taxon>Clonorchis</taxon>
    </lineage>
</organism>
<dbReference type="AlphaFoldDB" id="G7YTW4"/>
<sequence>MEDLVTIKVPSNDWRIHQGSSSRNHRYQRNFFVLCPVIIIADAEGQTCQTSRMCYGNPGIQDVWVFGAAGKLGFYLGSIRLPKLNKNELEWIQVFPKFTSNMMSEKRSGKNPSVILLSTSNLYQYWCPGRKQSPCEERLENVMRHTDTRYLYYIRSFQYFCGAKQQNHKPMFAENVQQTLAAQSWLAGATCQLSVEELLHQACELAEAPLTALQTQVKKDDSPVEDPQTNMDRQLAAIKTVSIRQAGTCRWPNFGVDDHWKNQYRRSRPMVNNKILDYSMFPGWVVIISGIHAGRFVDSGEHGLCVFGTGSGLLYGEGVHMHTSRAHANYRAGILINLLCLIEIASISGNIALTNRKSLATFSCTNNNRVHMHTSRAHANYRAGILINLLCLIEIASISGNIALTNRKSLATFSCTNNNRNYNLNYVNLHFLYHNKINLNHEISTRRHHVWAFHDVRVEGMLRKAGSPLAWTSNYDDRTSSDFKDVETATCRSLLKAIDSYTVIAASACKLMHLYEGSVYAVSNLAFDESALITAGIDYSTESFHELIRNAIEAYSDPEQDAEFQAPVIVRGYPNNGTNYAFRSTFYITELYLKRPLLTGDNQHVCSPDLETKWYTEPDSGYKFACCSWNLFFMHLKETGQMLRPGNVRTLVLPSGGVAVRYQKGATAERFNQDLMESSIIHALKSNIRHMRPRNPRGNEIVCPPFERMRERNGNPGYPLHNSDDILIAYVTFATKPHSSSTITPTICTNKFTIIFYNGYVADCRNVLRTCLPHNLDAWRSKSIQLNICTAD</sequence>
<reference evidence="1" key="1">
    <citation type="journal article" date="2011" name="Genome Biol.">
        <title>The draft genome of the carcinogenic human liver fluke Clonorchis sinensis.</title>
        <authorList>
            <person name="Wang X."/>
            <person name="Chen W."/>
            <person name="Huang Y."/>
            <person name="Sun J."/>
            <person name="Men J."/>
            <person name="Liu H."/>
            <person name="Luo F."/>
            <person name="Guo L."/>
            <person name="Lv X."/>
            <person name="Deng C."/>
            <person name="Zhou C."/>
            <person name="Fan Y."/>
            <person name="Li X."/>
            <person name="Huang L."/>
            <person name="Hu Y."/>
            <person name="Liang C."/>
            <person name="Hu X."/>
            <person name="Xu J."/>
            <person name="Yu X."/>
        </authorList>
    </citation>
    <scope>NUCLEOTIDE SEQUENCE [LARGE SCALE GENOMIC DNA]</scope>
    <source>
        <strain evidence="1">Henan</strain>
    </source>
</reference>
<gene>
    <name evidence="1" type="ORF">CLF_110803</name>
</gene>
<protein>
    <submittedName>
        <fullName evidence="1">Uncharacterized protein</fullName>
    </submittedName>
</protein>
<dbReference type="EMBL" id="DF144242">
    <property type="protein sequence ID" value="GAA56394.1"/>
    <property type="molecule type" value="Genomic_DNA"/>
</dbReference>
<name>G7YTW4_CLOSI</name>
<dbReference type="Proteomes" id="UP000008909">
    <property type="component" value="Unassembled WGS sequence"/>
</dbReference>
<accession>G7YTW4</accession>
<reference key="2">
    <citation type="submission" date="2011-10" db="EMBL/GenBank/DDBJ databases">
        <title>The genome and transcriptome sequence of Clonorchis sinensis provide insights into the carcinogenic liver fluke.</title>
        <authorList>
            <person name="Wang X."/>
            <person name="Huang Y."/>
            <person name="Chen W."/>
            <person name="Liu H."/>
            <person name="Guo L."/>
            <person name="Chen Y."/>
            <person name="Luo F."/>
            <person name="Zhou W."/>
            <person name="Sun J."/>
            <person name="Mao Q."/>
            <person name="Liang P."/>
            <person name="Zhou C."/>
            <person name="Tian Y."/>
            <person name="Men J."/>
            <person name="Lv X."/>
            <person name="Huang L."/>
            <person name="Zhou J."/>
            <person name="Hu Y."/>
            <person name="Li R."/>
            <person name="Zhang F."/>
            <person name="Lei H."/>
            <person name="Li X."/>
            <person name="Hu X."/>
            <person name="Liang C."/>
            <person name="Xu J."/>
            <person name="Wu Z."/>
            <person name="Yu X."/>
        </authorList>
    </citation>
    <scope>NUCLEOTIDE SEQUENCE</scope>
    <source>
        <strain>Henan</strain>
    </source>
</reference>
<evidence type="ECO:0000313" key="2">
    <source>
        <dbReference type="Proteomes" id="UP000008909"/>
    </source>
</evidence>
<proteinExistence type="predicted"/>
<keyword evidence="2" id="KW-1185">Reference proteome</keyword>